<keyword evidence="4 7" id="KW-0808">Transferase</keyword>
<evidence type="ECO:0000256" key="4">
    <source>
        <dbReference type="ARBA" id="ARBA00022679"/>
    </source>
</evidence>
<comment type="similarity">
    <text evidence="2 7">Belongs to the NDUFAF7 family.</text>
</comment>
<comment type="catalytic activity">
    <reaction evidence="6 7">
        <text>L-arginyl-[protein] + 2 S-adenosyl-L-methionine = N(omega),N(omega)'-dimethyl-L-arginyl-[protein] + 2 S-adenosyl-L-homocysteine + 2 H(+)</text>
        <dbReference type="Rhea" id="RHEA:48108"/>
        <dbReference type="Rhea" id="RHEA-COMP:10532"/>
        <dbReference type="Rhea" id="RHEA-COMP:11992"/>
        <dbReference type="ChEBI" id="CHEBI:15378"/>
        <dbReference type="ChEBI" id="CHEBI:29965"/>
        <dbReference type="ChEBI" id="CHEBI:57856"/>
        <dbReference type="ChEBI" id="CHEBI:59789"/>
        <dbReference type="ChEBI" id="CHEBI:88221"/>
        <dbReference type="EC" id="2.1.1.320"/>
    </reaction>
</comment>
<reference evidence="8 9" key="1">
    <citation type="journal article" date="2009" name="Science">
        <title>Green evolution and dynamic adaptations revealed by genomes of the marine picoeukaryotes Micromonas.</title>
        <authorList>
            <person name="Worden A.Z."/>
            <person name="Lee J.H."/>
            <person name="Mock T."/>
            <person name="Rouze P."/>
            <person name="Simmons M.P."/>
            <person name="Aerts A.L."/>
            <person name="Allen A.E."/>
            <person name="Cuvelier M.L."/>
            <person name="Derelle E."/>
            <person name="Everett M.V."/>
            <person name="Foulon E."/>
            <person name="Grimwood J."/>
            <person name="Gundlach H."/>
            <person name="Henrissat B."/>
            <person name="Napoli C."/>
            <person name="McDonald S.M."/>
            <person name="Parker M.S."/>
            <person name="Rombauts S."/>
            <person name="Salamov A."/>
            <person name="Von Dassow P."/>
            <person name="Badger J.H."/>
            <person name="Coutinho P.M."/>
            <person name="Demir E."/>
            <person name="Dubchak I."/>
            <person name="Gentemann C."/>
            <person name="Eikrem W."/>
            <person name="Gready J.E."/>
            <person name="John U."/>
            <person name="Lanier W."/>
            <person name="Lindquist E.A."/>
            <person name="Lucas S."/>
            <person name="Mayer K.F."/>
            <person name="Moreau H."/>
            <person name="Not F."/>
            <person name="Otillar R."/>
            <person name="Panaud O."/>
            <person name="Pangilinan J."/>
            <person name="Paulsen I."/>
            <person name="Piegu B."/>
            <person name="Poliakov A."/>
            <person name="Robbens S."/>
            <person name="Schmutz J."/>
            <person name="Toulza E."/>
            <person name="Wyss T."/>
            <person name="Zelensky A."/>
            <person name="Zhou K."/>
            <person name="Armbrust E.V."/>
            <person name="Bhattacharya D."/>
            <person name="Goodenough U.W."/>
            <person name="Van de Peer Y."/>
            <person name="Grigoriev I.V."/>
        </authorList>
    </citation>
    <scope>NUCLEOTIDE SEQUENCE [LARGE SCALE GENOMIC DNA]</scope>
    <source>
        <strain evidence="8 9">CCMP1545</strain>
    </source>
</reference>
<gene>
    <name evidence="8" type="ORF">MICPUCDRAFT_17895</name>
</gene>
<dbReference type="EMBL" id="GG663740">
    <property type="protein sequence ID" value="EEH56591.1"/>
    <property type="molecule type" value="Genomic_DNA"/>
</dbReference>
<name>C1MU99_MICPC</name>
<dbReference type="EC" id="2.1.1.320" evidence="7"/>
<evidence type="ECO:0000256" key="6">
    <source>
        <dbReference type="ARBA" id="ARBA00048612"/>
    </source>
</evidence>
<dbReference type="Gene3D" id="3.40.50.12710">
    <property type="match status" value="1"/>
</dbReference>
<protein>
    <recommendedName>
        <fullName evidence="7">Protein arginine methyltransferase NDUFAF7</fullName>
        <ecNumber evidence="7">2.1.1.320</ecNumber>
    </recommendedName>
</protein>
<evidence type="ECO:0000256" key="5">
    <source>
        <dbReference type="ARBA" id="ARBA00023128"/>
    </source>
</evidence>
<proteinExistence type="inferred from homology"/>
<evidence type="ECO:0000256" key="3">
    <source>
        <dbReference type="ARBA" id="ARBA00022603"/>
    </source>
</evidence>
<dbReference type="InterPro" id="IPR003788">
    <property type="entry name" value="NDUFAF7"/>
</dbReference>
<sequence length="386" mass="41216">MQEALTHPEYGYYMHRDVFGARGDFVTSPEISQVFGELVGVWCASTWEALGKPSKFSLVELGPGRGTLMSDLLRATSKFKAFTAAMDVHMVEVSPKLREMQREKLRCSGGGGGGGGGDAGAAAATSELNGRPVRWHDTFDAVPEGPIIVIAHEFFDAMPVHQFTRTERGWCEKLTEAAAAADDGALELVLSPGLTPAGALMIPRRLDGLPAERKESIRQLEISPRSVAIWERVAGRLRVHPGAALAVDYGSEGPTGNTLQAIKDHKFVDLLADPGTADLSAYVDFGAMRKVIEDGPSFARDGVRCYGPTTQRDLLGSLQIGARLERLVKECGSEEEADRLIEGCTRLMAGDEGEGEGGSADPGLGIRYKALAMVSKGVGAPVGFVE</sequence>
<dbReference type="OrthoDB" id="438553at2759"/>
<dbReference type="eggNOG" id="KOG2901">
    <property type="taxonomic scope" value="Eukaryota"/>
</dbReference>
<comment type="subcellular location">
    <subcellularLocation>
        <location evidence="1 7">Mitochondrion</location>
    </subcellularLocation>
</comment>
<dbReference type="KEGG" id="mpp:MICPUCDRAFT_17895"/>
<evidence type="ECO:0000256" key="2">
    <source>
        <dbReference type="ARBA" id="ARBA00005891"/>
    </source>
</evidence>
<dbReference type="GO" id="GO:0032981">
    <property type="term" value="P:mitochondrial respiratory chain complex I assembly"/>
    <property type="evidence" value="ECO:0007669"/>
    <property type="project" value="TreeGrafter"/>
</dbReference>
<dbReference type="STRING" id="564608.C1MU99"/>
<dbReference type="InterPro" id="IPR029063">
    <property type="entry name" value="SAM-dependent_MTases_sf"/>
</dbReference>
<dbReference type="GO" id="GO:0005739">
    <property type="term" value="C:mitochondrion"/>
    <property type="evidence" value="ECO:0007669"/>
    <property type="project" value="UniProtKB-SubCell"/>
</dbReference>
<dbReference type="Proteomes" id="UP000001876">
    <property type="component" value="Unassembled WGS sequence"/>
</dbReference>
<evidence type="ECO:0000256" key="7">
    <source>
        <dbReference type="RuleBase" id="RU364114"/>
    </source>
</evidence>
<dbReference type="OMA" id="YYHPQRN"/>
<dbReference type="Pfam" id="PF02636">
    <property type="entry name" value="Methyltransf_28"/>
    <property type="match status" value="1"/>
</dbReference>
<dbReference type="PANTHER" id="PTHR12049">
    <property type="entry name" value="PROTEIN ARGININE METHYLTRANSFERASE NDUFAF7, MITOCHONDRIAL"/>
    <property type="match status" value="1"/>
</dbReference>
<evidence type="ECO:0000313" key="8">
    <source>
        <dbReference type="EMBL" id="EEH56591.1"/>
    </source>
</evidence>
<dbReference type="AlphaFoldDB" id="C1MU99"/>
<dbReference type="GO" id="GO:0035243">
    <property type="term" value="F:protein-arginine omega-N symmetric methyltransferase activity"/>
    <property type="evidence" value="ECO:0007669"/>
    <property type="project" value="UniProtKB-EC"/>
</dbReference>
<evidence type="ECO:0000256" key="1">
    <source>
        <dbReference type="ARBA" id="ARBA00004173"/>
    </source>
</evidence>
<dbReference type="SUPFAM" id="SSF53335">
    <property type="entry name" value="S-adenosyl-L-methionine-dependent methyltransferases"/>
    <property type="match status" value="1"/>
</dbReference>
<organism evidence="9">
    <name type="scientific">Micromonas pusilla (strain CCMP1545)</name>
    <name type="common">Picoplanktonic green alga</name>
    <dbReference type="NCBI Taxonomy" id="564608"/>
    <lineage>
        <taxon>Eukaryota</taxon>
        <taxon>Viridiplantae</taxon>
        <taxon>Chlorophyta</taxon>
        <taxon>Mamiellophyceae</taxon>
        <taxon>Mamiellales</taxon>
        <taxon>Mamiellaceae</taxon>
        <taxon>Micromonas</taxon>
    </lineage>
</organism>
<dbReference type="RefSeq" id="XP_003059459.1">
    <property type="nucleotide sequence ID" value="XM_003059413.1"/>
</dbReference>
<dbReference type="GeneID" id="9684599"/>
<dbReference type="GO" id="GO:0032259">
    <property type="term" value="P:methylation"/>
    <property type="evidence" value="ECO:0007669"/>
    <property type="project" value="UniProtKB-KW"/>
</dbReference>
<dbReference type="InterPro" id="IPR038375">
    <property type="entry name" value="NDUFAF7_sf"/>
</dbReference>
<keyword evidence="5 7" id="KW-0496">Mitochondrion</keyword>
<keyword evidence="3 7" id="KW-0489">Methyltransferase</keyword>
<dbReference type="PANTHER" id="PTHR12049:SF7">
    <property type="entry name" value="PROTEIN ARGININE METHYLTRANSFERASE NDUFAF7, MITOCHONDRIAL"/>
    <property type="match status" value="1"/>
</dbReference>
<accession>C1MU99</accession>
<keyword evidence="9" id="KW-1185">Reference proteome</keyword>
<comment type="function">
    <text evidence="7">Arginine methyltransferase involved in the assembly or stability of mitochondrial NADH:ubiquinone oxidoreductase complex (complex I).</text>
</comment>
<evidence type="ECO:0000313" key="9">
    <source>
        <dbReference type="Proteomes" id="UP000001876"/>
    </source>
</evidence>